<proteinExistence type="predicted"/>
<sequence length="524" mass="59868">MISEEEREIKCPIHGYSVYHLSSLMVRRLQRSQPDLDITERDVRCVEVAGLCHDLGHGPFSHVWDGVYIPTAIPGCTWKHEDASEMMLDYLVKDNNIDLKPDEVRFIKDLIYGTKRYSVKQFDYIARDRRAVTDGSSTDLKRLVNTARVIHGEICYSEKNAFIVYSLFQDRFNLHKMIYNHKTAKSIEYMIVDALLKADPFMKISERIHDPKKFMFLTDDILLEVERSEAPELSESRQIVRRLRNRDLYKLVDKMFLPWEFKKTWASQYTPARILETAKSMCDTVDHEIQELIRDLREEHIIVNVTVLHHGMGDKFPLDNCKFYGKYDPDNAYPPRREADISHLLPDNFGELLIRQQPIRHRSSTPEVPSTPPQQLTSQLSEGSIFEMTTSVEQEGERVVVGVAPKTPNRLPTLSTSRNLSQSLTMTPTPTPSLNQYMTVPMNFTPKTPNLSRGSGGGGSGPTTGHEPEDEDMTPRKSGLGAAATINSSSLLKNKKNLKKKRDDVDDDDDIQGDKAPLFKKQKA</sequence>
<dbReference type="CDD" id="cd00077">
    <property type="entry name" value="HDc"/>
    <property type="match status" value="1"/>
</dbReference>
<evidence type="ECO:0000259" key="2">
    <source>
        <dbReference type="Pfam" id="PF01966"/>
    </source>
</evidence>
<dbReference type="InterPro" id="IPR050135">
    <property type="entry name" value="dGTPase-like"/>
</dbReference>
<evidence type="ECO:0000313" key="5">
    <source>
        <dbReference type="Proteomes" id="UP001050691"/>
    </source>
</evidence>
<dbReference type="Proteomes" id="UP001050691">
    <property type="component" value="Unassembled WGS sequence"/>
</dbReference>
<dbReference type="AlphaFoldDB" id="A0AAV5A3B2"/>
<dbReference type="Pfam" id="PF19276">
    <property type="entry name" value="HD_assoc_2"/>
    <property type="match status" value="1"/>
</dbReference>
<dbReference type="GO" id="GO:0008832">
    <property type="term" value="F:dGTPase activity"/>
    <property type="evidence" value="ECO:0007669"/>
    <property type="project" value="TreeGrafter"/>
</dbReference>
<evidence type="ECO:0000259" key="3">
    <source>
        <dbReference type="Pfam" id="PF19276"/>
    </source>
</evidence>
<dbReference type="PANTHER" id="PTHR11373">
    <property type="entry name" value="DEOXYNUCLEOSIDE TRIPHOSPHATE TRIPHOSPHOHYDROLASE"/>
    <property type="match status" value="1"/>
</dbReference>
<dbReference type="PANTHER" id="PTHR11373:SF4">
    <property type="entry name" value="DEOXYNUCLEOSIDE TRIPHOSPHATE TRIPHOSPHOHYDROLASE SAMHD1"/>
    <property type="match status" value="1"/>
</dbReference>
<dbReference type="Pfam" id="PF01966">
    <property type="entry name" value="HD"/>
    <property type="match status" value="1"/>
</dbReference>
<dbReference type="EMBL" id="BPWL01000002">
    <property type="protein sequence ID" value="GJJ07932.1"/>
    <property type="molecule type" value="Genomic_DNA"/>
</dbReference>
<keyword evidence="5" id="KW-1185">Reference proteome</keyword>
<dbReference type="InterPro" id="IPR003607">
    <property type="entry name" value="HD/PDEase_dom"/>
</dbReference>
<organism evidence="4 5">
    <name type="scientific">Clathrus columnatus</name>
    <dbReference type="NCBI Taxonomy" id="1419009"/>
    <lineage>
        <taxon>Eukaryota</taxon>
        <taxon>Fungi</taxon>
        <taxon>Dikarya</taxon>
        <taxon>Basidiomycota</taxon>
        <taxon>Agaricomycotina</taxon>
        <taxon>Agaricomycetes</taxon>
        <taxon>Phallomycetidae</taxon>
        <taxon>Phallales</taxon>
        <taxon>Clathraceae</taxon>
        <taxon>Clathrus</taxon>
    </lineage>
</organism>
<protein>
    <recommendedName>
        <fullName evidence="6">Deoxynucleoside triphosphate triphosphohydrolase SAMHD1</fullName>
    </recommendedName>
</protein>
<feature type="domain" description="HD-associated" evidence="3">
    <location>
        <begin position="139"/>
        <end position="305"/>
    </location>
</feature>
<dbReference type="InterPro" id="IPR045509">
    <property type="entry name" value="HD_assoc_2"/>
</dbReference>
<feature type="compositionally biased region" description="Polar residues" evidence="1">
    <location>
        <begin position="365"/>
        <end position="380"/>
    </location>
</feature>
<dbReference type="SUPFAM" id="SSF109604">
    <property type="entry name" value="HD-domain/PDEase-like"/>
    <property type="match status" value="1"/>
</dbReference>
<feature type="compositionally biased region" description="Low complexity" evidence="1">
    <location>
        <begin position="420"/>
        <end position="434"/>
    </location>
</feature>
<feature type="region of interest" description="Disordered" evidence="1">
    <location>
        <begin position="360"/>
        <end position="380"/>
    </location>
</feature>
<evidence type="ECO:0000313" key="4">
    <source>
        <dbReference type="EMBL" id="GJJ07932.1"/>
    </source>
</evidence>
<feature type="compositionally biased region" description="Polar residues" evidence="1">
    <location>
        <begin position="410"/>
        <end position="419"/>
    </location>
</feature>
<dbReference type="GO" id="GO:0006203">
    <property type="term" value="P:dGTP catabolic process"/>
    <property type="evidence" value="ECO:0007669"/>
    <property type="project" value="TreeGrafter"/>
</dbReference>
<name>A0AAV5A3B2_9AGAM</name>
<comment type="caution">
    <text evidence="4">The sequence shown here is derived from an EMBL/GenBank/DDBJ whole genome shotgun (WGS) entry which is preliminary data.</text>
</comment>
<reference evidence="4" key="1">
    <citation type="submission" date="2021-10" db="EMBL/GenBank/DDBJ databases">
        <title>De novo Genome Assembly of Clathrus columnatus (Basidiomycota, Fungi) Using Illumina and Nanopore Sequence Data.</title>
        <authorList>
            <person name="Ogiso-Tanaka E."/>
            <person name="Itagaki H."/>
            <person name="Hosoya T."/>
            <person name="Hosaka K."/>
        </authorList>
    </citation>
    <scope>NUCLEOTIDE SEQUENCE</scope>
    <source>
        <strain evidence="4">MO-923</strain>
    </source>
</reference>
<dbReference type="GO" id="GO:0005634">
    <property type="term" value="C:nucleus"/>
    <property type="evidence" value="ECO:0007669"/>
    <property type="project" value="TreeGrafter"/>
</dbReference>
<dbReference type="InterPro" id="IPR006674">
    <property type="entry name" value="HD_domain"/>
</dbReference>
<gene>
    <name evidence="4" type="ORF">Clacol_002139</name>
</gene>
<feature type="region of interest" description="Disordered" evidence="1">
    <location>
        <begin position="404"/>
        <end position="524"/>
    </location>
</feature>
<dbReference type="Gene3D" id="1.10.3210.10">
    <property type="entry name" value="Hypothetical protein af1432"/>
    <property type="match status" value="1"/>
</dbReference>
<evidence type="ECO:0000256" key="1">
    <source>
        <dbReference type="SAM" id="MobiDB-lite"/>
    </source>
</evidence>
<feature type="domain" description="HD" evidence="2">
    <location>
        <begin position="14"/>
        <end position="62"/>
    </location>
</feature>
<accession>A0AAV5A3B2</accession>
<dbReference type="Gene3D" id="3.30.70.2760">
    <property type="match status" value="1"/>
</dbReference>
<evidence type="ECO:0008006" key="6">
    <source>
        <dbReference type="Google" id="ProtNLM"/>
    </source>
</evidence>